<organism evidence="4 5">
    <name type="scientific">Clonorchis sinensis</name>
    <name type="common">Chinese liver fluke</name>
    <dbReference type="NCBI Taxonomy" id="79923"/>
    <lineage>
        <taxon>Eukaryota</taxon>
        <taxon>Metazoa</taxon>
        <taxon>Spiralia</taxon>
        <taxon>Lophotrochozoa</taxon>
        <taxon>Platyhelminthes</taxon>
        <taxon>Trematoda</taxon>
        <taxon>Digenea</taxon>
        <taxon>Opisthorchiida</taxon>
        <taxon>Opisthorchiata</taxon>
        <taxon>Opisthorchiidae</taxon>
        <taxon>Clonorchis</taxon>
    </lineage>
</organism>
<evidence type="ECO:0000256" key="2">
    <source>
        <dbReference type="RuleBase" id="RU004328"/>
    </source>
</evidence>
<feature type="non-terminal residue" evidence="4">
    <location>
        <position position="134"/>
    </location>
</feature>
<keyword evidence="5" id="KW-1185">Reference proteome</keyword>
<reference key="2">
    <citation type="submission" date="2011-10" db="EMBL/GenBank/DDBJ databases">
        <title>The genome and transcriptome sequence of Clonorchis sinensis provide insights into the carcinogenic liver fluke.</title>
        <authorList>
            <person name="Wang X."/>
            <person name="Huang Y."/>
            <person name="Chen W."/>
            <person name="Liu H."/>
            <person name="Guo L."/>
            <person name="Chen Y."/>
            <person name="Luo F."/>
            <person name="Zhou W."/>
            <person name="Sun J."/>
            <person name="Mao Q."/>
            <person name="Liang P."/>
            <person name="Zhou C."/>
            <person name="Tian Y."/>
            <person name="Men J."/>
            <person name="Lv X."/>
            <person name="Huang L."/>
            <person name="Zhou J."/>
            <person name="Hu Y."/>
            <person name="Li R."/>
            <person name="Zhang F."/>
            <person name="Lei H."/>
            <person name="Li X."/>
            <person name="Hu X."/>
            <person name="Liang C."/>
            <person name="Xu J."/>
            <person name="Wu Z."/>
            <person name="Yu X."/>
        </authorList>
    </citation>
    <scope>NUCLEOTIDE SEQUENCE</scope>
    <source>
        <strain>Henan</strain>
    </source>
</reference>
<proteinExistence type="inferred from homology"/>
<dbReference type="AlphaFoldDB" id="G7YYW3"/>
<evidence type="ECO:0000313" key="5">
    <source>
        <dbReference type="Proteomes" id="UP000008909"/>
    </source>
</evidence>
<reference evidence="4" key="1">
    <citation type="journal article" date="2011" name="Genome Biol.">
        <title>The draft genome of the carcinogenic human liver fluke Clonorchis sinensis.</title>
        <authorList>
            <person name="Wang X."/>
            <person name="Chen W."/>
            <person name="Huang Y."/>
            <person name="Sun J."/>
            <person name="Men J."/>
            <person name="Liu H."/>
            <person name="Luo F."/>
            <person name="Guo L."/>
            <person name="Lv X."/>
            <person name="Deng C."/>
            <person name="Zhou C."/>
            <person name="Fan Y."/>
            <person name="Li X."/>
            <person name="Huang L."/>
            <person name="Hu Y."/>
            <person name="Liang C."/>
            <person name="Hu X."/>
            <person name="Xu J."/>
            <person name="Yu X."/>
        </authorList>
    </citation>
    <scope>NUCLEOTIDE SEQUENCE [LARGE SCALE GENOMIC DNA]</scope>
    <source>
        <strain evidence="4">Henan</strain>
    </source>
</reference>
<name>G7YYW3_CLOSI</name>
<dbReference type="SUPFAM" id="SSF55895">
    <property type="entry name" value="Ribonuclease Rh-like"/>
    <property type="match status" value="1"/>
</dbReference>
<protein>
    <submittedName>
        <fullName evidence="4">Ribonuclease t2</fullName>
    </submittedName>
</protein>
<dbReference type="GO" id="GO:0006401">
    <property type="term" value="P:RNA catabolic process"/>
    <property type="evidence" value="ECO:0007669"/>
    <property type="project" value="UniProtKB-ARBA"/>
</dbReference>
<accession>G7YYW3</accession>
<gene>
    <name evidence="4" type="ORF">CLF_113612</name>
</gene>
<evidence type="ECO:0000256" key="3">
    <source>
        <dbReference type="SAM" id="Phobius"/>
    </source>
</evidence>
<keyword evidence="3" id="KW-1133">Transmembrane helix</keyword>
<dbReference type="GO" id="GO:0003723">
    <property type="term" value="F:RNA binding"/>
    <property type="evidence" value="ECO:0007669"/>
    <property type="project" value="InterPro"/>
</dbReference>
<dbReference type="Proteomes" id="UP000008909">
    <property type="component" value="Unassembled WGS sequence"/>
</dbReference>
<dbReference type="InterPro" id="IPR036430">
    <property type="entry name" value="RNase_T2-like_sf"/>
</dbReference>
<dbReference type="Pfam" id="PF00445">
    <property type="entry name" value="Ribonuclease_T2"/>
    <property type="match status" value="1"/>
</dbReference>
<feature type="transmembrane region" description="Helical" evidence="3">
    <location>
        <begin position="43"/>
        <end position="65"/>
    </location>
</feature>
<dbReference type="PROSITE" id="PS00530">
    <property type="entry name" value="RNASE_T2_1"/>
    <property type="match status" value="1"/>
</dbReference>
<dbReference type="PANTHER" id="PTHR11240:SF22">
    <property type="entry name" value="RIBONUCLEASE T2"/>
    <property type="match status" value="1"/>
</dbReference>
<sequence>MRPNEACDHYRLKTFPIFPITFNMNPFASHRSSLLTFLLVPHLYFLLQMSFSAYLLLVCFLPSLISPDGISPTHWDYLILSLRWPATLCNFTECSVIPQPVDFLIHGLWPTREPNIEPEKCDSAPTFDVDQLKV</sequence>
<dbReference type="PANTHER" id="PTHR11240">
    <property type="entry name" value="RIBONUCLEASE T2"/>
    <property type="match status" value="1"/>
</dbReference>
<evidence type="ECO:0000313" key="4">
    <source>
        <dbReference type="EMBL" id="GAA58142.1"/>
    </source>
</evidence>
<keyword evidence="3" id="KW-0472">Membrane</keyword>
<dbReference type="Gene3D" id="3.90.730.10">
    <property type="entry name" value="Ribonuclease T2-like"/>
    <property type="match status" value="1"/>
</dbReference>
<evidence type="ECO:0000256" key="1">
    <source>
        <dbReference type="ARBA" id="ARBA00007469"/>
    </source>
</evidence>
<comment type="similarity">
    <text evidence="1 2">Belongs to the RNase T2 family.</text>
</comment>
<dbReference type="InterPro" id="IPR018188">
    <property type="entry name" value="RNase_T2_His_AS_1"/>
</dbReference>
<keyword evidence="3" id="KW-0812">Transmembrane</keyword>
<dbReference type="InterPro" id="IPR001568">
    <property type="entry name" value="RNase_T2-like"/>
</dbReference>
<dbReference type="EMBL" id="DF145380">
    <property type="protein sequence ID" value="GAA58142.1"/>
    <property type="molecule type" value="Genomic_DNA"/>
</dbReference>
<dbReference type="GO" id="GO:0033897">
    <property type="term" value="F:ribonuclease T2 activity"/>
    <property type="evidence" value="ECO:0007669"/>
    <property type="project" value="InterPro"/>
</dbReference>